<keyword evidence="7" id="KW-0862">Zinc</keyword>
<dbReference type="GO" id="GO:0071555">
    <property type="term" value="P:cell wall organization"/>
    <property type="evidence" value="ECO:0007669"/>
    <property type="project" value="UniProtKB-KW"/>
</dbReference>
<dbReference type="PANTHER" id="PTHR37425:SF1">
    <property type="entry name" value="OUTER MEMBRANE PROTEIN"/>
    <property type="match status" value="1"/>
</dbReference>
<dbReference type="Proteomes" id="UP000248021">
    <property type="component" value="Unassembled WGS sequence"/>
</dbReference>
<feature type="compositionally biased region" description="Pro residues" evidence="12">
    <location>
        <begin position="495"/>
        <end position="510"/>
    </location>
</feature>
<dbReference type="GO" id="GO:0006508">
    <property type="term" value="P:proteolysis"/>
    <property type="evidence" value="ECO:0007669"/>
    <property type="project" value="UniProtKB-KW"/>
</dbReference>
<gene>
    <name evidence="13" type="ORF">C7450_12713</name>
</gene>
<dbReference type="Gene3D" id="3.30.1380.10">
    <property type="match status" value="1"/>
</dbReference>
<organism evidence="13 14">
    <name type="scientific">Chelatococcus asaccharovorans</name>
    <dbReference type="NCBI Taxonomy" id="28210"/>
    <lineage>
        <taxon>Bacteria</taxon>
        <taxon>Pseudomonadati</taxon>
        <taxon>Pseudomonadota</taxon>
        <taxon>Alphaproteobacteria</taxon>
        <taxon>Hyphomicrobiales</taxon>
        <taxon>Chelatococcaceae</taxon>
        <taxon>Chelatococcus</taxon>
    </lineage>
</organism>
<keyword evidence="8" id="KW-0482">Metalloprotease</keyword>
<evidence type="ECO:0000256" key="5">
    <source>
        <dbReference type="ARBA" id="ARBA00022729"/>
    </source>
</evidence>
<comment type="pathway">
    <text evidence="2">Cell wall biogenesis; cell wall polysaccharide biosynthesis.</text>
</comment>
<evidence type="ECO:0000256" key="4">
    <source>
        <dbReference type="ARBA" id="ARBA00022723"/>
    </source>
</evidence>
<keyword evidence="9" id="KW-0961">Cell wall biogenesis/degradation</keyword>
<proteinExistence type="inferred from homology"/>
<comment type="cofactor">
    <cofactor evidence="1">
        <name>Zn(2+)</name>
        <dbReference type="ChEBI" id="CHEBI:29105"/>
    </cofactor>
</comment>
<evidence type="ECO:0000256" key="1">
    <source>
        <dbReference type="ARBA" id="ARBA00001947"/>
    </source>
</evidence>
<feature type="compositionally biased region" description="Pro residues" evidence="12">
    <location>
        <begin position="324"/>
        <end position="340"/>
    </location>
</feature>
<name>A0A2V3TRM4_9HYPH</name>
<sequence>MRPVHAEQAPAWRRLSRLICGLVVAGSALIAGTSGLQNAVANGDTRTISLVHTHSGESLTVTFRRNGSYDRDALRQLNHLLRDWRNQDTTTMDPKLFDILWSVHREVGSNSAIQIFSAYRSPDTNAMLRRRSNAVAKNSQHMEGRAIDFNLPDVSMAKVRAIGMRLQRGGVGYYPNTPFVHLDTGSVRSWPRMPRTQLAQIFPDGRTVHIPADGKPMEGYELAMADIAARGDRVNGAVAYADASASTGRRRSLWAALFGGDEEDDEEVVAPARGTRRTVLASRQPAAQPAAQQQVAYASSDNASTTSFFLQSANRPQATAAAPRPQPAPVQPPQPAPVQPAPVQVAVAAPPPQRVTQPAMLQQPLEINALSNPRAAAPVVPAQLPVARPDDLTPPAANQAVASLAPPPTPSFANVPLPPQRPSETAAVQTAALATPPAPTAAAPTLVDLPLPPARPAVTAMAEVTPAAQPKPSGAQLALAAAVSDATAETRSPAGTPPASPSPAGTPPAGPMVMSFAPITHPAPPARPASPQAARIAQAERETSSDEVTSSASPARQPAEPANPLQPLFRAEITQARPANKAKVVVAQPRLVAVADRPVAQKPVQVVANSFAQKSRDDLSVTRFSGPAVKPLDTVQFSAR</sequence>
<evidence type="ECO:0000256" key="10">
    <source>
        <dbReference type="ARBA" id="ARBA00093448"/>
    </source>
</evidence>
<keyword evidence="3" id="KW-0645">Protease</keyword>
<protein>
    <recommendedName>
        <fullName evidence="11">Murein endopeptidase K</fullName>
    </recommendedName>
</protein>
<evidence type="ECO:0000256" key="11">
    <source>
        <dbReference type="ARBA" id="ARBA00093666"/>
    </source>
</evidence>
<keyword evidence="5" id="KW-0732">Signal</keyword>
<feature type="compositionally biased region" description="Low complexity" evidence="12">
    <location>
        <begin position="475"/>
        <end position="487"/>
    </location>
</feature>
<evidence type="ECO:0000256" key="3">
    <source>
        <dbReference type="ARBA" id="ARBA00022670"/>
    </source>
</evidence>
<feature type="region of interest" description="Disordered" evidence="12">
    <location>
        <begin position="463"/>
        <end position="565"/>
    </location>
</feature>
<dbReference type="InterPro" id="IPR010275">
    <property type="entry name" value="MepK"/>
</dbReference>
<evidence type="ECO:0000256" key="9">
    <source>
        <dbReference type="ARBA" id="ARBA00023316"/>
    </source>
</evidence>
<comment type="similarity">
    <text evidence="10">Belongs to the peptidase M15 family.</text>
</comment>
<dbReference type="PANTHER" id="PTHR37425">
    <property type="match status" value="1"/>
</dbReference>
<comment type="caution">
    <text evidence="13">The sequence shown here is derived from an EMBL/GenBank/DDBJ whole genome shotgun (WGS) entry which is preliminary data.</text>
</comment>
<dbReference type="Pfam" id="PF05951">
    <property type="entry name" value="Peptidase_M15_2"/>
    <property type="match status" value="1"/>
</dbReference>
<keyword evidence="4" id="KW-0479">Metal-binding</keyword>
<evidence type="ECO:0000313" key="13">
    <source>
        <dbReference type="EMBL" id="PXW50438.1"/>
    </source>
</evidence>
<feature type="region of interest" description="Disordered" evidence="12">
    <location>
        <begin position="315"/>
        <end position="340"/>
    </location>
</feature>
<dbReference type="GO" id="GO:0046872">
    <property type="term" value="F:metal ion binding"/>
    <property type="evidence" value="ECO:0007669"/>
    <property type="project" value="UniProtKB-KW"/>
</dbReference>
<dbReference type="SUPFAM" id="SSF55166">
    <property type="entry name" value="Hedgehog/DD-peptidase"/>
    <property type="match status" value="1"/>
</dbReference>
<keyword evidence="14" id="KW-1185">Reference proteome</keyword>
<dbReference type="RefSeq" id="WP_245450304.1">
    <property type="nucleotide sequence ID" value="NZ_JAHBRY010000001.1"/>
</dbReference>
<evidence type="ECO:0000256" key="8">
    <source>
        <dbReference type="ARBA" id="ARBA00023049"/>
    </source>
</evidence>
<dbReference type="EMBL" id="QJJK01000027">
    <property type="protein sequence ID" value="PXW50438.1"/>
    <property type="molecule type" value="Genomic_DNA"/>
</dbReference>
<dbReference type="InterPro" id="IPR009045">
    <property type="entry name" value="Zn_M74/Hedgehog-like"/>
</dbReference>
<dbReference type="AlphaFoldDB" id="A0A2V3TRM4"/>
<accession>A0A2V3TRM4</accession>
<dbReference type="GO" id="GO:0008237">
    <property type="term" value="F:metallopeptidase activity"/>
    <property type="evidence" value="ECO:0007669"/>
    <property type="project" value="UniProtKB-KW"/>
</dbReference>
<evidence type="ECO:0000313" key="14">
    <source>
        <dbReference type="Proteomes" id="UP000248021"/>
    </source>
</evidence>
<evidence type="ECO:0000256" key="6">
    <source>
        <dbReference type="ARBA" id="ARBA00022801"/>
    </source>
</evidence>
<reference evidence="13 14" key="1">
    <citation type="submission" date="2018-05" db="EMBL/GenBank/DDBJ databases">
        <title>Genomic Encyclopedia of Type Strains, Phase IV (KMG-IV): sequencing the most valuable type-strain genomes for metagenomic binning, comparative biology and taxonomic classification.</title>
        <authorList>
            <person name="Goeker M."/>
        </authorList>
    </citation>
    <scope>NUCLEOTIDE SEQUENCE [LARGE SCALE GENOMIC DNA]</scope>
    <source>
        <strain evidence="13 14">DSM 6462</strain>
    </source>
</reference>
<evidence type="ECO:0000256" key="7">
    <source>
        <dbReference type="ARBA" id="ARBA00022833"/>
    </source>
</evidence>
<evidence type="ECO:0000256" key="2">
    <source>
        <dbReference type="ARBA" id="ARBA00004776"/>
    </source>
</evidence>
<evidence type="ECO:0000256" key="12">
    <source>
        <dbReference type="SAM" id="MobiDB-lite"/>
    </source>
</evidence>
<dbReference type="CDD" id="cd14844">
    <property type="entry name" value="Zn-DD-carboxypeptidase_like"/>
    <property type="match status" value="1"/>
</dbReference>
<keyword evidence="6" id="KW-0378">Hydrolase</keyword>